<reference evidence="2 3" key="1">
    <citation type="journal article" date="2024" name="bioRxiv">
        <title>A reference genome for Trichogramma kaykai: A tiny desert-dwelling parasitoid wasp with competing sex-ratio distorters.</title>
        <authorList>
            <person name="Culotta J."/>
            <person name="Lindsey A.R."/>
        </authorList>
    </citation>
    <scope>NUCLEOTIDE SEQUENCE [LARGE SCALE GENOMIC DNA]</scope>
    <source>
        <strain evidence="2 3">KSX58</strain>
    </source>
</reference>
<organism evidence="2 3">
    <name type="scientific">Trichogramma kaykai</name>
    <dbReference type="NCBI Taxonomy" id="54128"/>
    <lineage>
        <taxon>Eukaryota</taxon>
        <taxon>Metazoa</taxon>
        <taxon>Ecdysozoa</taxon>
        <taxon>Arthropoda</taxon>
        <taxon>Hexapoda</taxon>
        <taxon>Insecta</taxon>
        <taxon>Pterygota</taxon>
        <taxon>Neoptera</taxon>
        <taxon>Endopterygota</taxon>
        <taxon>Hymenoptera</taxon>
        <taxon>Apocrita</taxon>
        <taxon>Proctotrupomorpha</taxon>
        <taxon>Chalcidoidea</taxon>
        <taxon>Trichogrammatidae</taxon>
        <taxon>Trichogramma</taxon>
    </lineage>
</organism>
<feature type="compositionally biased region" description="Polar residues" evidence="1">
    <location>
        <begin position="930"/>
        <end position="957"/>
    </location>
</feature>
<dbReference type="AlphaFoldDB" id="A0ABD2X562"/>
<sequence length="1006" mass="110252">MCSYRCFPDGAKVLDANMTTELQPPGYRGQQQQQQQPDEQQQILAVSSTTSANNKHYHRQQQLAYNNGVNDNYEDRPFNVKKNAPGYKNDSGYSESLGFESFSVPISERDATSPPPIPPVRDISSLKPTHDKYPSWPANACYPSNGCGPEEQQQHPVQQQQQQQQVAVAQEQIPVSPTTGPPLQTTKNWTEQTNYPKEKQQQQQQRAATKRPNSSYTQQLKTVVERCEKSHAGGSRPSQGGNATKLPAMRLPSPTESSKTTTALRPADIEAYATGYQDPQLIQVPLYGETDLMAADPSSMDDYTTVQHSQQASYAQSEGYHSYVSSVDSTTTTTPFLDRLRRDSEAVQRPTIGGWEESSSSREGRDSVVTTSSGSASSSETLKWHGSMSDVSVSSGMPASTISRSSNMTHPSERWTSAGSMTDLSSINGSSMSASKSGDDHHQHSAHQHRNHLIPPQWLNPTSWNQAVSKSYHSVADPRLMGDDDASVQDWDQPPTVHSSLSDIRQDTQGGQPSSPQTPTSTSSAASKQLIAHSSRVQTPQRHHSESVLYLDRERNQRKLYPVSTTKLDEKENIPRSPPTSSSPPQSAIPTVAERVSELEKQQMRYTYLDPEKRLRVSDPTLKAIQKKALLSFYERHQQHQQQASWRSEPQLNPEKSFSSSPPQQHSPPPPQPPPRPRPLSARRASSASDYAAARKEKTASGGSPVDNQHAESQCNGATTSEGVVGEVILEPRHQHSNSCGSLSSDLVGPVIIGPAISIDDWVPERPPKKPHLRAAFSERLPSPDLPPPSPPMVTEVEVNNPDAPLPPPPPEISQDRNSEMQRSSRKLADKGIDSHTQFKVKEAQQQVMNEKVVAMGKSSAESRPNVLADLLAQKYSDSGCQRASPQVPVVLNNGIPLEHNQALTRNSPNRQSRTSPQVAKSAPIKGNVLPSTTSPITSRNGDASKRNNLAKYQTRNYLALPPKYTEAPGIPSSPDSPPPPLAPRISNAKKISPPPRPAPPIHNRG</sequence>
<accession>A0ABD2X562</accession>
<feature type="region of interest" description="Disordered" evidence="1">
    <location>
        <begin position="144"/>
        <end position="261"/>
    </location>
</feature>
<feature type="region of interest" description="Disordered" evidence="1">
    <location>
        <begin position="899"/>
        <end position="1006"/>
    </location>
</feature>
<proteinExistence type="predicted"/>
<feature type="compositionally biased region" description="Pro residues" evidence="1">
    <location>
        <begin position="665"/>
        <end position="678"/>
    </location>
</feature>
<feature type="compositionally biased region" description="Pro residues" evidence="1">
    <location>
        <begin position="993"/>
        <end position="1006"/>
    </location>
</feature>
<feature type="compositionally biased region" description="Low complexity" evidence="1">
    <location>
        <begin position="367"/>
        <end position="379"/>
    </location>
</feature>
<feature type="region of interest" description="Disordered" evidence="1">
    <location>
        <begin position="477"/>
        <end position="547"/>
    </location>
</feature>
<feature type="compositionally biased region" description="Polar residues" evidence="1">
    <location>
        <begin position="902"/>
        <end position="919"/>
    </location>
</feature>
<evidence type="ECO:0000313" key="3">
    <source>
        <dbReference type="Proteomes" id="UP001627154"/>
    </source>
</evidence>
<feature type="region of interest" description="Disordered" evidence="1">
    <location>
        <begin position="640"/>
        <end position="837"/>
    </location>
</feature>
<feature type="region of interest" description="Disordered" evidence="1">
    <location>
        <begin position="341"/>
        <end position="459"/>
    </location>
</feature>
<feature type="region of interest" description="Disordered" evidence="1">
    <location>
        <begin position="560"/>
        <end position="592"/>
    </location>
</feature>
<feature type="region of interest" description="Disordered" evidence="1">
    <location>
        <begin position="64"/>
        <end position="93"/>
    </location>
</feature>
<feature type="region of interest" description="Disordered" evidence="1">
    <location>
        <begin position="21"/>
        <end position="41"/>
    </location>
</feature>
<feature type="compositionally biased region" description="Low complexity" evidence="1">
    <location>
        <begin position="386"/>
        <end position="397"/>
    </location>
</feature>
<feature type="compositionally biased region" description="Low complexity" evidence="1">
    <location>
        <begin position="679"/>
        <end position="689"/>
    </location>
</feature>
<name>A0ABD2X562_9HYME</name>
<evidence type="ECO:0000256" key="1">
    <source>
        <dbReference type="SAM" id="MobiDB-lite"/>
    </source>
</evidence>
<comment type="caution">
    <text evidence="2">The sequence shown here is derived from an EMBL/GenBank/DDBJ whole genome shotgun (WGS) entry which is preliminary data.</text>
</comment>
<dbReference type="Proteomes" id="UP001627154">
    <property type="component" value="Unassembled WGS sequence"/>
</dbReference>
<feature type="compositionally biased region" description="Polar residues" evidence="1">
    <location>
        <begin position="211"/>
        <end position="221"/>
    </location>
</feature>
<feature type="compositionally biased region" description="Low complexity" evidence="1">
    <location>
        <begin position="149"/>
        <end position="172"/>
    </location>
</feature>
<evidence type="ECO:0008006" key="4">
    <source>
        <dbReference type="Google" id="ProtNLM"/>
    </source>
</evidence>
<feature type="compositionally biased region" description="Polar residues" evidence="1">
    <location>
        <begin position="173"/>
        <end position="195"/>
    </location>
</feature>
<feature type="compositionally biased region" description="Polar residues" evidence="1">
    <location>
        <begin position="640"/>
        <end position="658"/>
    </location>
</feature>
<evidence type="ECO:0000313" key="2">
    <source>
        <dbReference type="EMBL" id="KAL3399911.1"/>
    </source>
</evidence>
<dbReference type="EMBL" id="JBJJXI010000055">
    <property type="protein sequence ID" value="KAL3399911.1"/>
    <property type="molecule type" value="Genomic_DNA"/>
</dbReference>
<feature type="compositionally biased region" description="Polar residues" evidence="1">
    <location>
        <begin position="711"/>
        <end position="722"/>
    </location>
</feature>
<feature type="region of interest" description="Disordered" evidence="1">
    <location>
        <begin position="105"/>
        <end position="131"/>
    </location>
</feature>
<gene>
    <name evidence="2" type="ORF">TKK_007131</name>
</gene>
<protein>
    <recommendedName>
        <fullName evidence="4">Protein Shroom</fullName>
    </recommendedName>
</protein>
<feature type="compositionally biased region" description="Low complexity" evidence="1">
    <location>
        <begin position="30"/>
        <end position="41"/>
    </location>
</feature>
<feature type="compositionally biased region" description="Polar residues" evidence="1">
    <location>
        <begin position="398"/>
        <end position="436"/>
    </location>
</feature>
<feature type="compositionally biased region" description="Low complexity" evidence="1">
    <location>
        <begin position="508"/>
        <end position="527"/>
    </location>
</feature>
<keyword evidence="3" id="KW-1185">Reference proteome</keyword>